<dbReference type="InterPro" id="IPR003107">
    <property type="entry name" value="HAT"/>
</dbReference>
<feature type="compositionally biased region" description="Polar residues" evidence="8">
    <location>
        <begin position="565"/>
        <end position="586"/>
    </location>
</feature>
<dbReference type="Proteomes" id="UP001605036">
    <property type="component" value="Unassembled WGS sequence"/>
</dbReference>
<dbReference type="InterPro" id="IPR008847">
    <property type="entry name" value="Suf"/>
</dbReference>
<feature type="compositionally biased region" description="Acidic residues" evidence="8">
    <location>
        <begin position="1"/>
        <end position="21"/>
    </location>
</feature>
<dbReference type="GO" id="GO:0003723">
    <property type="term" value="F:RNA binding"/>
    <property type="evidence" value="ECO:0007669"/>
    <property type="project" value="UniProtKB-UniRule"/>
</dbReference>
<feature type="domain" description="RRM" evidence="9">
    <location>
        <begin position="680"/>
        <end position="757"/>
    </location>
</feature>
<dbReference type="Gene3D" id="3.30.70.330">
    <property type="match status" value="1"/>
</dbReference>
<dbReference type="SUPFAM" id="SSF54928">
    <property type="entry name" value="RNA-binding domain, RBD"/>
    <property type="match status" value="1"/>
</dbReference>
<keyword evidence="6" id="KW-0539">Nucleus</keyword>
<dbReference type="AlphaFoldDB" id="A0ABD1XJK4"/>
<proteinExistence type="predicted"/>
<feature type="region of interest" description="Disordered" evidence="8">
    <location>
        <begin position="565"/>
        <end position="672"/>
    </location>
</feature>
<dbReference type="SMART" id="SM00386">
    <property type="entry name" value="HAT"/>
    <property type="match status" value="6"/>
</dbReference>
<keyword evidence="4 7" id="KW-0694">RNA-binding</keyword>
<evidence type="ECO:0000256" key="4">
    <source>
        <dbReference type="ARBA" id="ARBA00022884"/>
    </source>
</evidence>
<evidence type="ECO:0000256" key="5">
    <source>
        <dbReference type="ARBA" id="ARBA00023187"/>
    </source>
</evidence>
<dbReference type="Pfam" id="PF00076">
    <property type="entry name" value="RRM_1"/>
    <property type="match status" value="1"/>
</dbReference>
<name>A0ABD1XJK4_9MARC</name>
<dbReference type="Gene3D" id="1.25.40.10">
    <property type="entry name" value="Tetratricopeptide repeat domain"/>
    <property type="match status" value="2"/>
</dbReference>
<dbReference type="Pfam" id="PF05843">
    <property type="entry name" value="Suf"/>
    <property type="match status" value="1"/>
</dbReference>
<evidence type="ECO:0000256" key="2">
    <source>
        <dbReference type="ARBA" id="ARBA00022664"/>
    </source>
</evidence>
<reference evidence="10 11" key="1">
    <citation type="submission" date="2024-09" db="EMBL/GenBank/DDBJ databases">
        <title>Chromosome-scale assembly of Riccia fluitans.</title>
        <authorList>
            <person name="Paukszto L."/>
            <person name="Sawicki J."/>
            <person name="Karawczyk K."/>
            <person name="Piernik-Szablinska J."/>
            <person name="Szczecinska M."/>
            <person name="Mazdziarz M."/>
        </authorList>
    </citation>
    <scope>NUCLEOTIDE SEQUENCE [LARGE SCALE GENOMIC DNA]</scope>
    <source>
        <strain evidence="10">Rf_01</strain>
        <tissue evidence="10">Aerial parts of the thallus</tissue>
    </source>
</reference>
<dbReference type="InterPro" id="IPR000504">
    <property type="entry name" value="RRM_dom"/>
</dbReference>
<evidence type="ECO:0000259" key="9">
    <source>
        <dbReference type="PROSITE" id="PS50102"/>
    </source>
</evidence>
<feature type="compositionally biased region" description="Basic and acidic residues" evidence="8">
    <location>
        <begin position="642"/>
        <end position="659"/>
    </location>
</feature>
<dbReference type="SUPFAM" id="SSF48452">
    <property type="entry name" value="TPR-like"/>
    <property type="match status" value="1"/>
</dbReference>
<keyword evidence="11" id="KW-1185">Reference proteome</keyword>
<feature type="region of interest" description="Disordered" evidence="8">
    <location>
        <begin position="843"/>
        <end position="868"/>
    </location>
</feature>
<dbReference type="InterPro" id="IPR011990">
    <property type="entry name" value="TPR-like_helical_dom_sf"/>
</dbReference>
<organism evidence="10 11">
    <name type="scientific">Riccia fluitans</name>
    <dbReference type="NCBI Taxonomy" id="41844"/>
    <lineage>
        <taxon>Eukaryota</taxon>
        <taxon>Viridiplantae</taxon>
        <taxon>Streptophyta</taxon>
        <taxon>Embryophyta</taxon>
        <taxon>Marchantiophyta</taxon>
        <taxon>Marchantiopsida</taxon>
        <taxon>Marchantiidae</taxon>
        <taxon>Marchantiales</taxon>
        <taxon>Ricciaceae</taxon>
        <taxon>Riccia</taxon>
    </lineage>
</organism>
<dbReference type="InterPro" id="IPR035979">
    <property type="entry name" value="RBD_domain_sf"/>
</dbReference>
<evidence type="ECO:0000256" key="8">
    <source>
        <dbReference type="SAM" id="MobiDB-lite"/>
    </source>
</evidence>
<dbReference type="EMBL" id="JBHFFA010000008">
    <property type="protein sequence ID" value="KAL2609096.1"/>
    <property type="molecule type" value="Genomic_DNA"/>
</dbReference>
<accession>A0ABD1XJK4</accession>
<feature type="region of interest" description="Disordered" evidence="8">
    <location>
        <begin position="1"/>
        <end position="54"/>
    </location>
</feature>
<evidence type="ECO:0000313" key="10">
    <source>
        <dbReference type="EMBL" id="KAL2609096.1"/>
    </source>
</evidence>
<comment type="subcellular location">
    <subcellularLocation>
        <location evidence="1">Nucleus</location>
    </subcellularLocation>
</comment>
<dbReference type="GO" id="GO:0006397">
    <property type="term" value="P:mRNA processing"/>
    <property type="evidence" value="ECO:0007669"/>
    <property type="project" value="UniProtKB-KW"/>
</dbReference>
<evidence type="ECO:0000256" key="6">
    <source>
        <dbReference type="ARBA" id="ARBA00023242"/>
    </source>
</evidence>
<evidence type="ECO:0000313" key="11">
    <source>
        <dbReference type="Proteomes" id="UP001605036"/>
    </source>
</evidence>
<evidence type="ECO:0000256" key="1">
    <source>
        <dbReference type="ARBA" id="ARBA00004123"/>
    </source>
</evidence>
<evidence type="ECO:0000256" key="3">
    <source>
        <dbReference type="ARBA" id="ARBA00022737"/>
    </source>
</evidence>
<comment type="caution">
    <text evidence="10">The sequence shown here is derived from an EMBL/GenBank/DDBJ whole genome shotgun (WGS) entry which is preliminary data.</text>
</comment>
<dbReference type="GO" id="GO:0008380">
    <property type="term" value="P:RNA splicing"/>
    <property type="evidence" value="ECO:0007669"/>
    <property type="project" value="UniProtKB-KW"/>
</dbReference>
<feature type="compositionally biased region" description="Gly residues" evidence="8">
    <location>
        <begin position="796"/>
        <end position="813"/>
    </location>
</feature>
<dbReference type="Pfam" id="PF05391">
    <property type="entry name" value="Lsm_interact"/>
    <property type="match status" value="1"/>
</dbReference>
<feature type="compositionally biased region" description="Basic and acidic residues" evidence="8">
    <location>
        <begin position="851"/>
        <end position="860"/>
    </location>
</feature>
<keyword evidence="2" id="KW-0507">mRNA processing</keyword>
<dbReference type="PROSITE" id="PS50102">
    <property type="entry name" value="RRM"/>
    <property type="match status" value="1"/>
</dbReference>
<protein>
    <recommendedName>
        <fullName evidence="9">RRM domain-containing protein</fullName>
    </recommendedName>
</protein>
<dbReference type="PANTHER" id="PTHR17204">
    <property type="entry name" value="PRE-MRNA PROCESSING PROTEIN PRP39-RELATED"/>
    <property type="match status" value="1"/>
</dbReference>
<gene>
    <name evidence="10" type="ORF">R1flu_027669</name>
</gene>
<dbReference type="InterPro" id="IPR008669">
    <property type="entry name" value="LSM_interact"/>
</dbReference>
<feature type="compositionally biased region" description="Acidic residues" evidence="8">
    <location>
        <begin position="31"/>
        <end position="51"/>
    </location>
</feature>
<feature type="compositionally biased region" description="Gly residues" evidence="8">
    <location>
        <begin position="760"/>
        <end position="788"/>
    </location>
</feature>
<feature type="compositionally biased region" description="Basic and acidic residues" evidence="8">
    <location>
        <begin position="610"/>
        <end position="621"/>
    </location>
</feature>
<feature type="region of interest" description="Disordered" evidence="8">
    <location>
        <begin position="756"/>
        <end position="825"/>
    </location>
</feature>
<dbReference type="GO" id="GO:0005634">
    <property type="term" value="C:nucleus"/>
    <property type="evidence" value="ECO:0007669"/>
    <property type="project" value="UniProtKB-SubCell"/>
</dbReference>
<dbReference type="SMART" id="SM00360">
    <property type="entry name" value="RRM"/>
    <property type="match status" value="1"/>
</dbReference>
<dbReference type="InterPro" id="IPR012677">
    <property type="entry name" value="Nucleotide-bd_a/b_plait_sf"/>
</dbReference>
<evidence type="ECO:0000256" key="7">
    <source>
        <dbReference type="PROSITE-ProRule" id="PRU00176"/>
    </source>
</evidence>
<dbReference type="PANTHER" id="PTHR17204:SF25">
    <property type="entry name" value="RRM DOMAIN-CONTAINING PROTEIN"/>
    <property type="match status" value="1"/>
</dbReference>
<keyword evidence="5" id="KW-0508">mRNA splicing</keyword>
<sequence length="868" mass="97142">MAAEEDVADVTMDDGGEEENEEKVIAKVVENEDEEDESDGESSDSDEEENDETTKLISQLESDIAANKYNYDAYVKLISCLRKCGLLEKLRSTREAMNVHYPLTPALWREWAQDEARLVARQEDVGAVEALYERGVQEYQSVMLWLDYFEFMMKQVADASQVKAEKLGKKRRLFERALAAVGLHYTEGGKIWKAFREMENSLLLNLKGSENEAKQVETVRSLFHRHLTVPSAALAETMNEYKEWEMQEGVQIGDESDETAGLPSHVASAYRKALQMSASREPLEEKIANDPDGSAEQLQHYMDYITMEEATGEPARIQVIYERTITAFPVNHDVWIRYTQYLEKNLKVASVLRSVYARAVRNCPWVQSLWKNYLLTLERSHANENEIAAVFQQSLLGGFQTPEEYLDLHLTRADGLRRRIMTIEDENEKQRFLALLHDAFDGASQFMSTVFPDYVDRSFQLHAYWAHTEAHLAKDLAAARGVWENLIKSCGWMSEVWQGYISMELSLKNIKEARSIYRNCYSRRLEGNGTQLMCYAWLRFEREHGTLEDYDRAWMKVGPRLAEVQSMQAQQEGTAAQPSAQVNASTEHAAKVSRKSKQVPSDSGTGKRKRPDDSGFKEPKPVLKRSKASEQDEPSQVVPQEGKSDSAQDVLGDRSKEDGGADQARGKRPKETRKLYHDECTAFLKNLSFEITEDELREFFSDSCGVKEVRLLWDKFKDQPRGLAYVEFEDEESLAAAVAKDGQELGGRIISIARSAPTKGGRGGGAVWGGRGGIGQRGGRHGGGGGGEQGDENGSVGRGRGGSGRGARPGLGLGHRRGGKVGITSSTTFAVPRAVVRPLGWAAGQASTGDEAPKSNDEFRNMFLTKKS</sequence>
<keyword evidence="3" id="KW-0677">Repeat</keyword>